<protein>
    <submittedName>
        <fullName evidence="1">DUF4125 family protein</fullName>
    </submittedName>
</protein>
<dbReference type="AlphaFoldDB" id="A0A6L5XN96"/>
<dbReference type="Proteomes" id="UP000477488">
    <property type="component" value="Unassembled WGS sequence"/>
</dbReference>
<proteinExistence type="predicted"/>
<dbReference type="Pfam" id="PF13526">
    <property type="entry name" value="DUF4125"/>
    <property type="match status" value="1"/>
</dbReference>
<dbReference type="RefSeq" id="WP_154512274.1">
    <property type="nucleotide sequence ID" value="NZ_JAXELC010000067.1"/>
</dbReference>
<reference evidence="1 2" key="1">
    <citation type="submission" date="2019-09" db="EMBL/GenBank/DDBJ databases">
        <title>In-depth cultivation of the pig gut microbiome towards novel bacterial diversity and tailored functional studies.</title>
        <authorList>
            <person name="Wylensek D."/>
            <person name="Hitch T.C.A."/>
            <person name="Clavel T."/>
        </authorList>
    </citation>
    <scope>NUCLEOTIDE SEQUENCE [LARGE SCALE GENOMIC DNA]</scope>
    <source>
        <strain evidence="1 2">PG-178-WT-4</strain>
    </source>
</reference>
<comment type="caution">
    <text evidence="1">The sequence shown here is derived from an EMBL/GenBank/DDBJ whole genome shotgun (WGS) entry which is preliminary data.</text>
</comment>
<organism evidence="1 2">
    <name type="scientific">Desulfovibrio porci</name>
    <dbReference type="NCBI Taxonomy" id="2605782"/>
    <lineage>
        <taxon>Bacteria</taxon>
        <taxon>Pseudomonadati</taxon>
        <taxon>Thermodesulfobacteriota</taxon>
        <taxon>Desulfovibrionia</taxon>
        <taxon>Desulfovibrionales</taxon>
        <taxon>Desulfovibrionaceae</taxon>
        <taxon>Desulfovibrio</taxon>
    </lineage>
</organism>
<evidence type="ECO:0000313" key="1">
    <source>
        <dbReference type="EMBL" id="MSS28667.1"/>
    </source>
</evidence>
<evidence type="ECO:0000313" key="2">
    <source>
        <dbReference type="Proteomes" id="UP000477488"/>
    </source>
</evidence>
<sequence length="191" mass="22000">MTEAQGRESLLREIIDRELAMFLATPNEGGISACQQRPETFRVMRRMAHEVHDDATLASYLDDLRRAEEEGRNFMLEKYARMDERMPPLTQSPLPEEIADAEAAFLEEAARRFPHAIKRNGSDMFRRYLRCELETLSPATLELYAGEIRRARREGRNLVLERHRWLARLLGKGSLKECEAAAAAAGRLKRE</sequence>
<gene>
    <name evidence="1" type="ORF">FYJ44_11630</name>
</gene>
<dbReference type="InterPro" id="IPR025191">
    <property type="entry name" value="DUF4125"/>
</dbReference>
<dbReference type="EMBL" id="VUMH01000012">
    <property type="protein sequence ID" value="MSS28667.1"/>
    <property type="molecule type" value="Genomic_DNA"/>
</dbReference>
<keyword evidence="2" id="KW-1185">Reference proteome</keyword>
<name>A0A6L5XN96_9BACT</name>
<accession>A0A6L5XN96</accession>